<organism evidence="3 4">
    <name type="scientific">Heyndrickxia ginsengihumi</name>
    <dbReference type="NCBI Taxonomy" id="363870"/>
    <lineage>
        <taxon>Bacteria</taxon>
        <taxon>Bacillati</taxon>
        <taxon>Bacillota</taxon>
        <taxon>Bacilli</taxon>
        <taxon>Bacillales</taxon>
        <taxon>Bacillaceae</taxon>
        <taxon>Heyndrickxia</taxon>
    </lineage>
</organism>
<keyword evidence="1" id="KW-0812">Transmembrane</keyword>
<keyword evidence="4" id="KW-1185">Reference proteome</keyword>
<dbReference type="InterPro" id="IPR024535">
    <property type="entry name" value="RHGA/B-epi-like_pectate_lyase"/>
</dbReference>
<gene>
    <name evidence="3" type="ORF">G4D61_05305</name>
</gene>
<dbReference type="Gene3D" id="2.160.20.10">
    <property type="entry name" value="Single-stranded right-handed beta-helix, Pectin lyase-like"/>
    <property type="match status" value="1"/>
</dbReference>
<proteinExistence type="predicted"/>
<dbReference type="InterPro" id="IPR012334">
    <property type="entry name" value="Pectin_lyas_fold"/>
</dbReference>
<evidence type="ECO:0000313" key="3">
    <source>
        <dbReference type="EMBL" id="NEY19385.1"/>
    </source>
</evidence>
<keyword evidence="1" id="KW-0472">Membrane</keyword>
<dbReference type="InterPro" id="IPR006626">
    <property type="entry name" value="PbH1"/>
</dbReference>
<comment type="caution">
    <text evidence="3">The sequence shown here is derived from an EMBL/GenBank/DDBJ whole genome shotgun (WGS) entry which is preliminary data.</text>
</comment>
<feature type="transmembrane region" description="Helical" evidence="1">
    <location>
        <begin position="7"/>
        <end position="27"/>
    </location>
</feature>
<dbReference type="SMART" id="SM00710">
    <property type="entry name" value="PbH1"/>
    <property type="match status" value="7"/>
</dbReference>
<dbReference type="InterPro" id="IPR011050">
    <property type="entry name" value="Pectin_lyase_fold/virulence"/>
</dbReference>
<reference evidence="3 4" key="2">
    <citation type="submission" date="2020-03" db="EMBL/GenBank/DDBJ databases">
        <title>Bacillus aquiflavi sp. nov., isolated from yellow water of strong flavor Chinese baijiu in Yibin region of China.</title>
        <authorList>
            <person name="Xie J."/>
        </authorList>
    </citation>
    <scope>NUCLEOTIDE SEQUENCE [LARGE SCALE GENOMIC DNA]</scope>
    <source>
        <strain evidence="3 4">Gsoil 114</strain>
    </source>
</reference>
<dbReference type="SUPFAM" id="SSF51126">
    <property type="entry name" value="Pectin lyase-like"/>
    <property type="match status" value="1"/>
</dbReference>
<dbReference type="InterPro" id="IPR051801">
    <property type="entry name" value="GH28_Enzymes"/>
</dbReference>
<dbReference type="Pfam" id="PF12708">
    <property type="entry name" value="Pect-lyase_RHGA_epim"/>
    <property type="match status" value="1"/>
</dbReference>
<evidence type="ECO:0000259" key="2">
    <source>
        <dbReference type="Pfam" id="PF12708"/>
    </source>
</evidence>
<evidence type="ECO:0000313" key="4">
    <source>
        <dbReference type="Proteomes" id="UP000476934"/>
    </source>
</evidence>
<keyword evidence="1" id="KW-1133">Transmembrane helix</keyword>
<name>A0A6M0P534_9BACI</name>
<dbReference type="PANTHER" id="PTHR31339:SF9">
    <property type="entry name" value="PLASMIN AND FIBRONECTIN-BINDING PROTEIN A"/>
    <property type="match status" value="1"/>
</dbReference>
<sequence>MNYKKKYAISITLILLILILGILFLNINLTKHKSNSNIKSINEEKSSKNKILKTSYYSSLRLNVKQYGAIGDGHHDDWKAIQLALNRVKSNGGGTVYIPNGKYIVTHALRIYSNTYLKLAKDAIIVRKDDGTVVINGEVNGQYTGYNGQGNILIEGGIFLMNDSSNPKPGTAFGIARANGLVIRNVKVLNIVNSHGIDLNSSKNVVIENCKFMGFKDTTNNKSRGYAEAVQIANHTKIGFSILGVYDGTPCENVKVSHCIFGNNSKDGFGSWGVGIGDHSLGVIGKYNRHIQITKNTFLDCSFSGIHINSYKDTEITGNRFEECEHSIFVFTPSETYTSKGIINDKMQVGEDIYINKNQFINTQKENILISGNIIKNNEKRYSKIKINNNNFISTNRKIKNNIPNIKLELCQGLLIRDNYFKGTTYNIQLLNSDESRVLNNKLLSS</sequence>
<accession>A0A6M0P534</accession>
<dbReference type="AlphaFoldDB" id="A0A6M0P534"/>
<reference evidence="3 4" key="1">
    <citation type="submission" date="2020-02" db="EMBL/GenBank/DDBJ databases">
        <authorList>
            <person name="Feng H."/>
        </authorList>
    </citation>
    <scope>NUCLEOTIDE SEQUENCE [LARGE SCALE GENOMIC DNA]</scope>
    <source>
        <strain evidence="3 4">Gsoil 114</strain>
    </source>
</reference>
<feature type="domain" description="Rhamnogalacturonase A/B/Epimerase-like pectate lyase" evidence="2">
    <location>
        <begin position="63"/>
        <end position="326"/>
    </location>
</feature>
<dbReference type="EMBL" id="JAAIWK010000005">
    <property type="protein sequence ID" value="NEY19385.1"/>
    <property type="molecule type" value="Genomic_DNA"/>
</dbReference>
<protein>
    <recommendedName>
        <fullName evidence="2">Rhamnogalacturonase A/B/Epimerase-like pectate lyase domain-containing protein</fullName>
    </recommendedName>
</protein>
<dbReference type="Proteomes" id="UP000476934">
    <property type="component" value="Unassembled WGS sequence"/>
</dbReference>
<evidence type="ECO:0000256" key="1">
    <source>
        <dbReference type="SAM" id="Phobius"/>
    </source>
</evidence>
<dbReference type="RefSeq" id="WP_163173405.1">
    <property type="nucleotide sequence ID" value="NZ_JAAIWK010000005.1"/>
</dbReference>
<dbReference type="PANTHER" id="PTHR31339">
    <property type="entry name" value="PECTIN LYASE-RELATED"/>
    <property type="match status" value="1"/>
</dbReference>